<comment type="caution">
    <text evidence="1">The sequence shown here is derived from an EMBL/GenBank/DDBJ whole genome shotgun (WGS) entry which is preliminary data.</text>
</comment>
<evidence type="ECO:0000313" key="1">
    <source>
        <dbReference type="EMBL" id="KAK3288342.1"/>
    </source>
</evidence>
<proteinExistence type="predicted"/>
<sequence>MKREFTRKATGGIKFETVADLVEHTKGLELKPTYPPDADVNAVVVLPNGVFEFGDNFGFCFSTRNILQNAERARDAWGGSFPGETDGTELEIPILRVAYSRIRYPQHLLRHRQMRYSPQVSTY</sequence>
<name>A0AAE0H1U2_9CHLO</name>
<reference evidence="1 2" key="1">
    <citation type="journal article" date="2015" name="Genome Biol. Evol.">
        <title>Comparative Genomics of a Bacterivorous Green Alga Reveals Evolutionary Causalities and Consequences of Phago-Mixotrophic Mode of Nutrition.</title>
        <authorList>
            <person name="Burns J.A."/>
            <person name="Paasch A."/>
            <person name="Narechania A."/>
            <person name="Kim E."/>
        </authorList>
    </citation>
    <scope>NUCLEOTIDE SEQUENCE [LARGE SCALE GENOMIC DNA]</scope>
    <source>
        <strain evidence="1 2">PLY_AMNH</strain>
    </source>
</reference>
<keyword evidence="2" id="KW-1185">Reference proteome</keyword>
<dbReference type="Proteomes" id="UP001190700">
    <property type="component" value="Unassembled WGS sequence"/>
</dbReference>
<dbReference type="EMBL" id="LGRX02000508">
    <property type="protein sequence ID" value="KAK3288342.1"/>
    <property type="molecule type" value="Genomic_DNA"/>
</dbReference>
<dbReference type="AlphaFoldDB" id="A0AAE0H1U2"/>
<evidence type="ECO:0000313" key="2">
    <source>
        <dbReference type="Proteomes" id="UP001190700"/>
    </source>
</evidence>
<accession>A0AAE0H1U2</accession>
<organism evidence="1 2">
    <name type="scientific">Cymbomonas tetramitiformis</name>
    <dbReference type="NCBI Taxonomy" id="36881"/>
    <lineage>
        <taxon>Eukaryota</taxon>
        <taxon>Viridiplantae</taxon>
        <taxon>Chlorophyta</taxon>
        <taxon>Pyramimonadophyceae</taxon>
        <taxon>Pyramimonadales</taxon>
        <taxon>Pyramimonadaceae</taxon>
        <taxon>Cymbomonas</taxon>
    </lineage>
</organism>
<protein>
    <submittedName>
        <fullName evidence="1">Uncharacterized protein</fullName>
    </submittedName>
</protein>
<gene>
    <name evidence="1" type="ORF">CYMTET_4166</name>
</gene>